<keyword evidence="2" id="KW-0808">Transferase</keyword>
<reference evidence="2 3" key="1">
    <citation type="submission" date="2019-04" db="EMBL/GenBank/DDBJ databases">
        <title>Friends and foes A comparative genomics study of 23 Aspergillus species from section Flavi.</title>
        <authorList>
            <consortium name="DOE Joint Genome Institute"/>
            <person name="Kjaerbolling I."/>
            <person name="Vesth T."/>
            <person name="Frisvad J.C."/>
            <person name="Nybo J.L."/>
            <person name="Theobald S."/>
            <person name="Kildgaard S."/>
            <person name="Isbrandt T."/>
            <person name="Kuo A."/>
            <person name="Sato A."/>
            <person name="Lyhne E.K."/>
            <person name="Kogle M.E."/>
            <person name="Wiebenga A."/>
            <person name="Kun R.S."/>
            <person name="Lubbers R.J."/>
            <person name="Makela M.R."/>
            <person name="Barry K."/>
            <person name="Chovatia M."/>
            <person name="Clum A."/>
            <person name="Daum C."/>
            <person name="Haridas S."/>
            <person name="He G."/>
            <person name="LaButti K."/>
            <person name="Lipzen A."/>
            <person name="Mondo S."/>
            <person name="Riley R."/>
            <person name="Salamov A."/>
            <person name="Simmons B.A."/>
            <person name="Magnuson J.K."/>
            <person name="Henrissat B."/>
            <person name="Mortensen U.H."/>
            <person name="Larsen T.O."/>
            <person name="Devries R.P."/>
            <person name="Grigoriev I.V."/>
            <person name="Machida M."/>
            <person name="Baker S.E."/>
            <person name="Andersen M.R."/>
        </authorList>
    </citation>
    <scope>NUCLEOTIDE SEQUENCE [LARGE SCALE GENOMIC DNA]</scope>
    <source>
        <strain evidence="2 3">CBS 117626</strain>
    </source>
</reference>
<dbReference type="GO" id="GO:0032259">
    <property type="term" value="P:methylation"/>
    <property type="evidence" value="ECO:0007669"/>
    <property type="project" value="UniProtKB-KW"/>
</dbReference>
<dbReference type="AlphaFoldDB" id="A0A5N6UBJ9"/>
<dbReference type="GO" id="GO:0008168">
    <property type="term" value="F:methyltransferase activity"/>
    <property type="evidence" value="ECO:0007669"/>
    <property type="project" value="UniProtKB-KW"/>
</dbReference>
<dbReference type="PANTHER" id="PTHR43591">
    <property type="entry name" value="METHYLTRANSFERASE"/>
    <property type="match status" value="1"/>
</dbReference>
<sequence length="349" mass="39984">MAEQRTAANKAPVPPELNVERIEHPLPVIEVEEEDYSPTDSAIGGSDGQSYATSLLSEMIDYKYENGRRYHSYRAGQCVLPNDEQEQDREDLLHHVRNLHFGGHLFHAPIPENVEHVFDIGTGTGIWAIDFADTHPNARVIGTDLSPIQPAWVPPNLEFFVDDVEADWTFRRDHFDFIRACDLAGSIADWPKLLHQAYSHMKPGGWLELSDFEMEHFSDDDTLHLAPSLGEWFRLLIEASAKFNRPMKVAADHRRNMIQAGFTDVKEKIYKFPMGPWAKEERLKEAGRFHREVMVMSLESYALALCTRVLGWAPVEVAVFLSSVRKELKDPRVHIYGKFHVVWGRRPSE</sequence>
<dbReference type="CDD" id="cd02440">
    <property type="entry name" value="AdoMet_MTases"/>
    <property type="match status" value="1"/>
</dbReference>
<dbReference type="EMBL" id="ML738789">
    <property type="protein sequence ID" value="KAE8155949.1"/>
    <property type="molecule type" value="Genomic_DNA"/>
</dbReference>
<dbReference type="SUPFAM" id="SSF53335">
    <property type="entry name" value="S-adenosyl-L-methionine-dependent methyltransferases"/>
    <property type="match status" value="1"/>
</dbReference>
<protein>
    <submittedName>
        <fullName evidence="2">S-adenosyl-L-methionine-dependent methyltransferase</fullName>
    </submittedName>
</protein>
<evidence type="ECO:0000313" key="2">
    <source>
        <dbReference type="EMBL" id="KAE8155949.1"/>
    </source>
</evidence>
<dbReference type="PANTHER" id="PTHR43591:SF10">
    <property type="entry name" value="ABC TRANSMEMBRANE TYPE-1 DOMAIN-CONTAINING PROTEIN-RELATED"/>
    <property type="match status" value="1"/>
</dbReference>
<evidence type="ECO:0000256" key="1">
    <source>
        <dbReference type="SAM" id="MobiDB-lite"/>
    </source>
</evidence>
<feature type="region of interest" description="Disordered" evidence="1">
    <location>
        <begin position="1"/>
        <end position="48"/>
    </location>
</feature>
<evidence type="ECO:0000313" key="3">
    <source>
        <dbReference type="Proteomes" id="UP000326950"/>
    </source>
</evidence>
<dbReference type="InterPro" id="IPR029063">
    <property type="entry name" value="SAM-dependent_MTases_sf"/>
</dbReference>
<keyword evidence="2" id="KW-0489">Methyltransferase</keyword>
<dbReference type="Pfam" id="PF13489">
    <property type="entry name" value="Methyltransf_23"/>
    <property type="match status" value="1"/>
</dbReference>
<name>A0A5N6UBJ9_ASPTM</name>
<dbReference type="OrthoDB" id="2013972at2759"/>
<dbReference type="Proteomes" id="UP000326950">
    <property type="component" value="Unassembled WGS sequence"/>
</dbReference>
<accession>A0A5N6UBJ9</accession>
<gene>
    <name evidence="2" type="ORF">BDV40DRAFT_100756</name>
</gene>
<dbReference type="Gene3D" id="3.40.50.150">
    <property type="entry name" value="Vaccinia Virus protein VP39"/>
    <property type="match status" value="1"/>
</dbReference>
<organism evidence="2 3">
    <name type="scientific">Aspergillus tamarii</name>
    <dbReference type="NCBI Taxonomy" id="41984"/>
    <lineage>
        <taxon>Eukaryota</taxon>
        <taxon>Fungi</taxon>
        <taxon>Dikarya</taxon>
        <taxon>Ascomycota</taxon>
        <taxon>Pezizomycotina</taxon>
        <taxon>Eurotiomycetes</taxon>
        <taxon>Eurotiomycetidae</taxon>
        <taxon>Eurotiales</taxon>
        <taxon>Aspergillaceae</taxon>
        <taxon>Aspergillus</taxon>
        <taxon>Aspergillus subgen. Circumdati</taxon>
    </lineage>
</organism>
<keyword evidence="3" id="KW-1185">Reference proteome</keyword>
<proteinExistence type="predicted"/>